<keyword evidence="4" id="KW-0067">ATP-binding</keyword>
<keyword evidence="7" id="KW-1185">Reference proteome</keyword>
<organism evidence="6 7">
    <name type="scientific">Actinomadura miaoliensis</name>
    <dbReference type="NCBI Taxonomy" id="430685"/>
    <lineage>
        <taxon>Bacteria</taxon>
        <taxon>Bacillati</taxon>
        <taxon>Actinomycetota</taxon>
        <taxon>Actinomycetes</taxon>
        <taxon>Streptosporangiales</taxon>
        <taxon>Thermomonosporaceae</taxon>
        <taxon>Actinomadura</taxon>
    </lineage>
</organism>
<dbReference type="Pfam" id="PF13361">
    <property type="entry name" value="UvrD_C"/>
    <property type="match status" value="1"/>
</dbReference>
<dbReference type="PANTHER" id="PTHR11070">
    <property type="entry name" value="UVRD / RECB / PCRA DNA HELICASE FAMILY MEMBER"/>
    <property type="match status" value="1"/>
</dbReference>
<keyword evidence="3" id="KW-0347">Helicase</keyword>
<evidence type="ECO:0000259" key="5">
    <source>
        <dbReference type="Pfam" id="PF13361"/>
    </source>
</evidence>
<dbReference type="PANTHER" id="PTHR11070:SF30">
    <property type="entry name" value="F-BOX DNA HELICASE 1"/>
    <property type="match status" value="1"/>
</dbReference>
<dbReference type="SUPFAM" id="SSF52540">
    <property type="entry name" value="P-loop containing nucleoside triphosphate hydrolases"/>
    <property type="match status" value="1"/>
</dbReference>
<reference evidence="7" key="1">
    <citation type="journal article" date="2019" name="Int. J. Syst. Evol. Microbiol.">
        <title>The Global Catalogue of Microorganisms (GCM) 10K type strain sequencing project: providing services to taxonomists for standard genome sequencing and annotation.</title>
        <authorList>
            <consortium name="The Broad Institute Genomics Platform"/>
            <consortium name="The Broad Institute Genome Sequencing Center for Infectious Disease"/>
            <person name="Wu L."/>
            <person name="Ma J."/>
        </authorList>
    </citation>
    <scope>NUCLEOTIDE SEQUENCE [LARGE SCALE GENOMIC DNA]</scope>
    <source>
        <strain evidence="7">JCM 16702</strain>
    </source>
</reference>
<accession>A0ABP7V5F4</accession>
<evidence type="ECO:0000313" key="6">
    <source>
        <dbReference type="EMBL" id="GAA4059625.1"/>
    </source>
</evidence>
<sequence length="492" mass="53051">MTFTPTEEQAAIGSAYLRGERLVVKALAGSGKTSTLRYLAELTPRTGAVYIAYNKAIQTDAARSFPGNVLCRTAHALAFAEVGYRLADKLRRPRQRARDVARILGIDCRVITVNALGHAAAVDVPQLARLVLDTVARFCHSADYSLTLRHVPTVTGLGEEGQEDVAAQVVEWAREAWADLCAPHGVLRLDHDHYLKMWQLARPVLATDVIYLDEAQDANPVIADVVGRQEHAQLILVGDQHQQLYGWRGARDAMSAFDGTRLSLTKSFRFGPAIAAQANEWLAALGSDLRVVGHDPIASTVGPVPLERADAVLCRTNAGAIGQAIAAEDRGLRAAITGGAGDLAALARAAAELQDSGKTWHPEFAAFTSWSEVIEYATSEAASENLATLVNLIVTYGPDEILRIVDALAAREDDADIVISTGHKAKGREWPVVLIGPDFKPQPRRDPLSGKLVTPEMTDEARMLAYVAVTRARHHLDPAGLDWARGSLGVLA</sequence>
<protein>
    <submittedName>
        <fullName evidence="6">UvrD-helicase domain-containing protein</fullName>
    </submittedName>
</protein>
<evidence type="ECO:0000256" key="4">
    <source>
        <dbReference type="ARBA" id="ARBA00022840"/>
    </source>
</evidence>
<keyword evidence="1" id="KW-0547">Nucleotide-binding</keyword>
<evidence type="ECO:0000256" key="2">
    <source>
        <dbReference type="ARBA" id="ARBA00022801"/>
    </source>
</evidence>
<name>A0ABP7V5F4_9ACTN</name>
<gene>
    <name evidence="6" type="ORF">GCM10022214_10170</name>
</gene>
<dbReference type="RefSeq" id="WP_344941376.1">
    <property type="nucleotide sequence ID" value="NZ_BAAAZG010000002.1"/>
</dbReference>
<feature type="domain" description="UvrD-like helicase C-terminal" evidence="5">
    <location>
        <begin position="386"/>
        <end position="476"/>
    </location>
</feature>
<evidence type="ECO:0000256" key="3">
    <source>
        <dbReference type="ARBA" id="ARBA00022806"/>
    </source>
</evidence>
<dbReference type="InterPro" id="IPR000212">
    <property type="entry name" value="DNA_helicase_UvrD/REP"/>
</dbReference>
<dbReference type="InterPro" id="IPR014017">
    <property type="entry name" value="DNA_helicase_UvrD-like_C"/>
</dbReference>
<comment type="caution">
    <text evidence="6">The sequence shown here is derived from an EMBL/GenBank/DDBJ whole genome shotgun (WGS) entry which is preliminary data.</text>
</comment>
<dbReference type="InterPro" id="IPR027417">
    <property type="entry name" value="P-loop_NTPase"/>
</dbReference>
<proteinExistence type="predicted"/>
<evidence type="ECO:0000313" key="7">
    <source>
        <dbReference type="Proteomes" id="UP001500683"/>
    </source>
</evidence>
<dbReference type="Gene3D" id="3.40.50.300">
    <property type="entry name" value="P-loop containing nucleotide triphosphate hydrolases"/>
    <property type="match status" value="2"/>
</dbReference>
<keyword evidence="2" id="KW-0378">Hydrolase</keyword>
<dbReference type="EMBL" id="BAAAZG010000002">
    <property type="protein sequence ID" value="GAA4059625.1"/>
    <property type="molecule type" value="Genomic_DNA"/>
</dbReference>
<dbReference type="Pfam" id="PF13245">
    <property type="entry name" value="AAA_19"/>
    <property type="match status" value="1"/>
</dbReference>
<dbReference type="Proteomes" id="UP001500683">
    <property type="component" value="Unassembled WGS sequence"/>
</dbReference>
<evidence type="ECO:0000256" key="1">
    <source>
        <dbReference type="ARBA" id="ARBA00022741"/>
    </source>
</evidence>